<dbReference type="AlphaFoldDB" id="A0A397TVZ1"/>
<dbReference type="OrthoDB" id="3261031at2759"/>
<evidence type="ECO:0000256" key="2">
    <source>
        <dbReference type="SAM" id="MobiDB-lite"/>
    </source>
</evidence>
<name>A0A397TVZ1_9GLOM</name>
<feature type="region of interest" description="Disordered" evidence="2">
    <location>
        <begin position="208"/>
        <end position="278"/>
    </location>
</feature>
<feature type="domain" description="SWIM-type" evidence="3">
    <location>
        <begin position="33"/>
        <end position="67"/>
    </location>
</feature>
<evidence type="ECO:0000313" key="5">
    <source>
        <dbReference type="Proteomes" id="UP000266673"/>
    </source>
</evidence>
<feature type="non-terminal residue" evidence="4">
    <location>
        <position position="278"/>
    </location>
</feature>
<reference evidence="4 5" key="1">
    <citation type="submission" date="2018-06" db="EMBL/GenBank/DDBJ databases">
        <title>Comparative genomics reveals the genomic features of Rhizophagus irregularis, R. cerebriforme, R. diaphanum and Gigaspora rosea, and their symbiotic lifestyle signature.</title>
        <authorList>
            <person name="Morin E."/>
            <person name="San Clemente H."/>
            <person name="Chen E.C.H."/>
            <person name="De La Providencia I."/>
            <person name="Hainaut M."/>
            <person name="Kuo A."/>
            <person name="Kohler A."/>
            <person name="Murat C."/>
            <person name="Tang N."/>
            <person name="Roy S."/>
            <person name="Loubradou J."/>
            <person name="Henrissat B."/>
            <person name="Grigoriev I.V."/>
            <person name="Corradi N."/>
            <person name="Roux C."/>
            <person name="Martin F.M."/>
        </authorList>
    </citation>
    <scope>NUCLEOTIDE SEQUENCE [LARGE SCALE GENOMIC DNA]</scope>
    <source>
        <strain evidence="4 5">DAOM 194757</strain>
    </source>
</reference>
<comment type="caution">
    <text evidence="4">The sequence shown here is derived from an EMBL/GenBank/DDBJ whole genome shotgun (WGS) entry which is preliminary data.</text>
</comment>
<dbReference type="EMBL" id="QKWP01003052">
    <property type="protein sequence ID" value="RIB01581.1"/>
    <property type="molecule type" value="Genomic_DNA"/>
</dbReference>
<evidence type="ECO:0000313" key="4">
    <source>
        <dbReference type="EMBL" id="RIB01581.1"/>
    </source>
</evidence>
<protein>
    <recommendedName>
        <fullName evidence="3">SWIM-type domain-containing protein</fullName>
    </recommendedName>
</protein>
<feature type="compositionally biased region" description="Acidic residues" evidence="2">
    <location>
        <begin position="211"/>
        <end position="222"/>
    </location>
</feature>
<dbReference type="Proteomes" id="UP000266673">
    <property type="component" value="Unassembled WGS sequence"/>
</dbReference>
<evidence type="ECO:0000259" key="3">
    <source>
        <dbReference type="PROSITE" id="PS50966"/>
    </source>
</evidence>
<keyword evidence="1" id="KW-0479">Metal-binding</keyword>
<dbReference type="GO" id="GO:0008270">
    <property type="term" value="F:zinc ion binding"/>
    <property type="evidence" value="ECO:0007669"/>
    <property type="project" value="UniProtKB-KW"/>
</dbReference>
<dbReference type="STRING" id="44941.A0A397TVZ1"/>
<keyword evidence="1" id="KW-0862">Zinc</keyword>
<keyword evidence="1" id="KW-0863">Zinc-finger</keyword>
<keyword evidence="5" id="KW-1185">Reference proteome</keyword>
<feature type="compositionally biased region" description="Basic residues" evidence="2">
    <location>
        <begin position="257"/>
        <end position="266"/>
    </location>
</feature>
<organism evidence="4 5">
    <name type="scientific">Gigaspora rosea</name>
    <dbReference type="NCBI Taxonomy" id="44941"/>
    <lineage>
        <taxon>Eukaryota</taxon>
        <taxon>Fungi</taxon>
        <taxon>Fungi incertae sedis</taxon>
        <taxon>Mucoromycota</taxon>
        <taxon>Glomeromycotina</taxon>
        <taxon>Glomeromycetes</taxon>
        <taxon>Diversisporales</taxon>
        <taxon>Gigasporaceae</taxon>
        <taxon>Gigaspora</taxon>
    </lineage>
</organism>
<dbReference type="InterPro" id="IPR007527">
    <property type="entry name" value="Znf_SWIM"/>
</dbReference>
<accession>A0A397TVZ1</accession>
<sequence length="278" mass="32135">MLQAIIDEIGHEDIKEIWKVTDLRAEKRHHVHFVVIVNQISFLCSCLMSISKGIVCRHYFCVMMHSEMAAFHISMIPTRWYKDEYQDQKTSKEDNIIFNNKKVALDPASDNFTIPMRKTVTKPVTALVAKKTVDKRNQYGRIWGLAREATHFDMDNEDSEIIQVLMKYIDKKKNKQQATKRLQQVAMTDQEQNNPKDLSVEQHITELEILPPEESESEIESGEESKSELESSEESETMATKPVVSLVNVQNPSKVIGKGRHPKRRIISSVEKEQKPKR</sequence>
<evidence type="ECO:0000256" key="1">
    <source>
        <dbReference type="PROSITE-ProRule" id="PRU00325"/>
    </source>
</evidence>
<dbReference type="PROSITE" id="PS50966">
    <property type="entry name" value="ZF_SWIM"/>
    <property type="match status" value="1"/>
</dbReference>
<proteinExistence type="predicted"/>
<gene>
    <name evidence="4" type="ORF">C2G38_2295145</name>
</gene>